<gene>
    <name evidence="16" type="ORF">GT347_22410</name>
</gene>
<dbReference type="GO" id="GO:0000155">
    <property type="term" value="F:phosphorelay sensor kinase activity"/>
    <property type="evidence" value="ECO:0007669"/>
    <property type="project" value="InterPro"/>
</dbReference>
<dbReference type="SMART" id="SM00387">
    <property type="entry name" value="HATPase_c"/>
    <property type="match status" value="1"/>
</dbReference>
<dbReference type="PRINTS" id="PR00344">
    <property type="entry name" value="BCTRLSENSOR"/>
</dbReference>
<comment type="catalytic activity">
    <reaction evidence="1">
        <text>ATP + protein L-histidine = ADP + protein N-phospho-L-histidine.</text>
        <dbReference type="EC" id="2.7.13.3"/>
    </reaction>
</comment>
<dbReference type="GO" id="GO:0005886">
    <property type="term" value="C:plasma membrane"/>
    <property type="evidence" value="ECO:0007669"/>
    <property type="project" value="TreeGrafter"/>
</dbReference>
<dbReference type="InterPro" id="IPR005467">
    <property type="entry name" value="His_kinase_dom"/>
</dbReference>
<dbReference type="PROSITE" id="PS50109">
    <property type="entry name" value="HIS_KIN"/>
    <property type="match status" value="1"/>
</dbReference>
<feature type="domain" description="HAMP" evidence="15">
    <location>
        <begin position="180"/>
        <end position="232"/>
    </location>
</feature>
<evidence type="ECO:0000256" key="3">
    <source>
        <dbReference type="ARBA" id="ARBA00012438"/>
    </source>
</evidence>
<evidence type="ECO:0000256" key="2">
    <source>
        <dbReference type="ARBA" id="ARBA00004141"/>
    </source>
</evidence>
<keyword evidence="10 13" id="KW-1133">Transmembrane helix</keyword>
<keyword evidence="7" id="KW-0547">Nucleotide-binding</keyword>
<dbReference type="InterPro" id="IPR013727">
    <property type="entry name" value="2CSK_N"/>
</dbReference>
<evidence type="ECO:0000313" key="17">
    <source>
        <dbReference type="Proteomes" id="UP000464787"/>
    </source>
</evidence>
<dbReference type="SMART" id="SM00388">
    <property type="entry name" value="HisKA"/>
    <property type="match status" value="1"/>
</dbReference>
<dbReference type="InterPro" id="IPR003594">
    <property type="entry name" value="HATPase_dom"/>
</dbReference>
<dbReference type="InterPro" id="IPR036097">
    <property type="entry name" value="HisK_dim/P_sf"/>
</dbReference>
<dbReference type="InterPro" id="IPR004358">
    <property type="entry name" value="Sig_transdc_His_kin-like_C"/>
</dbReference>
<dbReference type="InterPro" id="IPR003661">
    <property type="entry name" value="HisK_dim/P_dom"/>
</dbReference>
<accession>A0A857J925</accession>
<dbReference type="Pfam" id="PF00512">
    <property type="entry name" value="HisKA"/>
    <property type="match status" value="1"/>
</dbReference>
<evidence type="ECO:0000256" key="11">
    <source>
        <dbReference type="ARBA" id="ARBA00023012"/>
    </source>
</evidence>
<proteinExistence type="predicted"/>
<dbReference type="Pfam" id="PF08521">
    <property type="entry name" value="2CSK_N"/>
    <property type="match status" value="1"/>
</dbReference>
<dbReference type="InterPro" id="IPR036890">
    <property type="entry name" value="HATPase_C_sf"/>
</dbReference>
<dbReference type="PANTHER" id="PTHR45436:SF14">
    <property type="entry name" value="SENSOR PROTEIN QSEC"/>
    <property type="match status" value="1"/>
</dbReference>
<dbReference type="PANTHER" id="PTHR45436">
    <property type="entry name" value="SENSOR HISTIDINE KINASE YKOH"/>
    <property type="match status" value="1"/>
</dbReference>
<keyword evidence="8 16" id="KW-0418">Kinase</keyword>
<evidence type="ECO:0000256" key="7">
    <source>
        <dbReference type="ARBA" id="ARBA00022741"/>
    </source>
</evidence>
<keyword evidence="12 13" id="KW-0472">Membrane</keyword>
<evidence type="ECO:0000256" key="8">
    <source>
        <dbReference type="ARBA" id="ARBA00022777"/>
    </source>
</evidence>
<reference evidence="16 17" key="1">
    <citation type="submission" date="2020-01" db="EMBL/GenBank/DDBJ databases">
        <title>Genome sequencing of strain KACC 21265.</title>
        <authorList>
            <person name="Heo J."/>
            <person name="Kim S.-J."/>
            <person name="Kim J.-S."/>
            <person name="Hong S.-B."/>
            <person name="Kwon S.-W."/>
        </authorList>
    </citation>
    <scope>NUCLEOTIDE SEQUENCE [LARGE SCALE GENOMIC DNA]</scope>
    <source>
        <strain evidence="16 17">KACC 21265</strain>
    </source>
</reference>
<keyword evidence="4" id="KW-0597">Phosphoprotein</keyword>
<dbReference type="InterPro" id="IPR050428">
    <property type="entry name" value="TCS_sensor_his_kinase"/>
</dbReference>
<dbReference type="InterPro" id="IPR003660">
    <property type="entry name" value="HAMP_dom"/>
</dbReference>
<keyword evidence="5" id="KW-0808">Transferase</keyword>
<evidence type="ECO:0000256" key="5">
    <source>
        <dbReference type="ARBA" id="ARBA00022679"/>
    </source>
</evidence>
<keyword evidence="9" id="KW-0067">ATP-binding</keyword>
<evidence type="ECO:0000259" key="14">
    <source>
        <dbReference type="PROSITE" id="PS50109"/>
    </source>
</evidence>
<organism evidence="16 17">
    <name type="scientific">Xylophilus rhododendri</name>
    <dbReference type="NCBI Taxonomy" id="2697032"/>
    <lineage>
        <taxon>Bacteria</taxon>
        <taxon>Pseudomonadati</taxon>
        <taxon>Pseudomonadota</taxon>
        <taxon>Betaproteobacteria</taxon>
        <taxon>Burkholderiales</taxon>
        <taxon>Xylophilus</taxon>
    </lineage>
</organism>
<evidence type="ECO:0000256" key="13">
    <source>
        <dbReference type="SAM" id="Phobius"/>
    </source>
</evidence>
<sequence length="461" mass="49441">MNSLRQRMLCTLGAGIVLCWAVCCLIVVLVLSQNQTGIWDDRLKSVAVKIMQAIPAGKKLAINHGPALQLPLDDLDGIDPMHFQVWTREGDRFELQVRTPEAPATAMAPAFPTEGFSSAMIEGRQWRAYSIADRRGQIYVQVGSPQSSIDARFQRRAIGFVAIVTFFLLLAGGLMFRVVKRALRPVNAVGAELRARSEFDLRPLAPARLPQELAPLVDAFNHALARVDRAVQAERRLVDDAAHELRTPLAALQAQAQVALRAATLQDKDAALHKLLVIVERSSRLSEQMLDLARLDAGGAGFVPVPQSLGALVGHVVHEFEVTAQQSGRTLRAEVSDCEIACDVDGIGILLRNLIDNALRHAGPGGEVVVACARVVDAAAGSVRLSVLDDGPGVPPEERQEIFRRFHRVGGRSGKGAGIGLSLVAQIAALHQASIATGPGLHGRGFGVSVTFAAHPPLADD</sequence>
<evidence type="ECO:0000256" key="6">
    <source>
        <dbReference type="ARBA" id="ARBA00022692"/>
    </source>
</evidence>
<dbReference type="SUPFAM" id="SSF47384">
    <property type="entry name" value="Homodimeric domain of signal transducing histidine kinase"/>
    <property type="match status" value="1"/>
</dbReference>
<evidence type="ECO:0000259" key="15">
    <source>
        <dbReference type="PROSITE" id="PS50885"/>
    </source>
</evidence>
<evidence type="ECO:0000256" key="1">
    <source>
        <dbReference type="ARBA" id="ARBA00000085"/>
    </source>
</evidence>
<dbReference type="SUPFAM" id="SSF55874">
    <property type="entry name" value="ATPase domain of HSP90 chaperone/DNA topoisomerase II/histidine kinase"/>
    <property type="match status" value="1"/>
</dbReference>
<dbReference type="EMBL" id="CP047650">
    <property type="protein sequence ID" value="QHJ00485.1"/>
    <property type="molecule type" value="Genomic_DNA"/>
</dbReference>
<comment type="subcellular location">
    <subcellularLocation>
        <location evidence="2">Membrane</location>
        <topology evidence="2">Multi-pass membrane protein</topology>
    </subcellularLocation>
</comment>
<name>A0A857J925_9BURK</name>
<keyword evidence="11" id="KW-0902">Two-component regulatory system</keyword>
<dbReference type="Pfam" id="PF02518">
    <property type="entry name" value="HATPase_c"/>
    <property type="match status" value="1"/>
</dbReference>
<evidence type="ECO:0000256" key="9">
    <source>
        <dbReference type="ARBA" id="ARBA00022840"/>
    </source>
</evidence>
<dbReference type="RefSeq" id="WP_160554295.1">
    <property type="nucleotide sequence ID" value="NZ_CP047650.1"/>
</dbReference>
<evidence type="ECO:0000313" key="16">
    <source>
        <dbReference type="EMBL" id="QHJ00485.1"/>
    </source>
</evidence>
<dbReference type="CDD" id="cd00082">
    <property type="entry name" value="HisKA"/>
    <property type="match status" value="1"/>
</dbReference>
<dbReference type="GO" id="GO:0005524">
    <property type="term" value="F:ATP binding"/>
    <property type="evidence" value="ECO:0007669"/>
    <property type="project" value="UniProtKB-KW"/>
</dbReference>
<evidence type="ECO:0000256" key="12">
    <source>
        <dbReference type="ARBA" id="ARBA00023136"/>
    </source>
</evidence>
<keyword evidence="17" id="KW-1185">Reference proteome</keyword>
<evidence type="ECO:0000256" key="4">
    <source>
        <dbReference type="ARBA" id="ARBA00022553"/>
    </source>
</evidence>
<dbReference type="PROSITE" id="PS50885">
    <property type="entry name" value="HAMP"/>
    <property type="match status" value="1"/>
</dbReference>
<evidence type="ECO:0000256" key="10">
    <source>
        <dbReference type="ARBA" id="ARBA00022989"/>
    </source>
</evidence>
<dbReference type="AlphaFoldDB" id="A0A857J925"/>
<dbReference type="EC" id="2.7.13.3" evidence="3"/>
<dbReference type="Gene3D" id="3.30.565.10">
    <property type="entry name" value="Histidine kinase-like ATPase, C-terminal domain"/>
    <property type="match status" value="1"/>
</dbReference>
<dbReference type="KEGG" id="xyk:GT347_22410"/>
<feature type="domain" description="Histidine kinase" evidence="14">
    <location>
        <begin position="240"/>
        <end position="456"/>
    </location>
</feature>
<keyword evidence="6 13" id="KW-0812">Transmembrane</keyword>
<protein>
    <recommendedName>
        <fullName evidence="3">histidine kinase</fullName>
        <ecNumber evidence="3">2.7.13.3</ecNumber>
    </recommendedName>
</protein>
<feature type="transmembrane region" description="Helical" evidence="13">
    <location>
        <begin position="157"/>
        <end position="176"/>
    </location>
</feature>
<dbReference type="Proteomes" id="UP000464787">
    <property type="component" value="Chromosome"/>
</dbReference>
<dbReference type="Gene3D" id="1.10.287.130">
    <property type="match status" value="1"/>
</dbReference>